<dbReference type="InterPro" id="IPR003715">
    <property type="entry name" value="Poly_export_N"/>
</dbReference>
<evidence type="ECO:0000259" key="4">
    <source>
        <dbReference type="Pfam" id="PF02563"/>
    </source>
</evidence>
<evidence type="ECO:0000256" key="1">
    <source>
        <dbReference type="ARBA" id="ARBA00022729"/>
    </source>
</evidence>
<feature type="region of interest" description="Disordered" evidence="2">
    <location>
        <begin position="42"/>
        <end position="80"/>
    </location>
</feature>
<dbReference type="Gene3D" id="3.30.1950.10">
    <property type="entry name" value="wza like domain"/>
    <property type="match status" value="1"/>
</dbReference>
<dbReference type="AlphaFoldDB" id="Q1LB88"/>
<dbReference type="EMBL" id="CP000353">
    <property type="protein sequence ID" value="ABF12588.1"/>
    <property type="molecule type" value="Genomic_DNA"/>
</dbReference>
<evidence type="ECO:0000313" key="6">
    <source>
        <dbReference type="EMBL" id="ABF12588.1"/>
    </source>
</evidence>
<dbReference type="InterPro" id="IPR049712">
    <property type="entry name" value="Poly_export"/>
</dbReference>
<organism evidence="6 7">
    <name type="scientific">Cupriavidus metallidurans (strain ATCC 43123 / DSM 2839 / NBRC 102507 / CH34)</name>
    <name type="common">Ralstonia metallidurans</name>
    <dbReference type="NCBI Taxonomy" id="266264"/>
    <lineage>
        <taxon>Bacteria</taxon>
        <taxon>Pseudomonadati</taxon>
        <taxon>Pseudomonadota</taxon>
        <taxon>Betaproteobacteria</taxon>
        <taxon>Burkholderiales</taxon>
        <taxon>Burkholderiaceae</taxon>
        <taxon>Cupriavidus</taxon>
    </lineage>
</organism>
<sequence>MKRIACCLVAASLLFSWAVHAQTPNVPLSMLPNALLGLTSSSDSSPSTDVATGQGAAAPAWQSGQPSISGLQSPMITGGTPLPGTGQIQPPLPNIGAQAYIPAQRLGDYDANQKSEVFGTQLFTGAFARSAPSTFNPDYAVAIGDGVRVRIWGGFDFDSVLTVDSQGMIFLPHCGPMRVAGIHNRDLQAAVTGALRKVFSSNVSIYASLASAQPVRVLVSGFVRHPGMYEGTGNDNVLRYLDMAGGVDPDRGSFLDIQVKRGATVRYNVDLYRFLLNGDLPSTPLTDGDVIFVGQRKNTVMVGGLAASARRFEFNGTTTLAQIAAAARPDATSTNVRVTRGSGTVQHVEYYPLSKTPDVTLMNGDLVEFTADKRPGTITVRVEGEHLGPQEYVVPYGTKLGDLLGRVEMTSNSLPESTQLFRQSVKDRQAKMLDTSLTQLQNSVLTARSGTNEESQLRQREAALVLQWVDRARHIDPSGQAVIGHGEERSALLLENGDRLRIPTRNDLVLIGGEVLFPNSFVFKPGANVQRYIQQAGGYTQNADSSRVIIAHLDGTFVDARQDDTVMPGDQIMILPKVDFKTMQFAKDVFSILYQIAIAAKVAIGL</sequence>
<dbReference type="Proteomes" id="UP000002429">
    <property type="component" value="Plasmid megaplasmid"/>
</dbReference>
<accession>Q1LB88</accession>
<keyword evidence="1 3" id="KW-0732">Signal</keyword>
<evidence type="ECO:0000256" key="3">
    <source>
        <dbReference type="SAM" id="SignalP"/>
    </source>
</evidence>
<feature type="compositionally biased region" description="Polar residues" evidence="2">
    <location>
        <begin position="62"/>
        <end position="75"/>
    </location>
</feature>
<dbReference type="Pfam" id="PF02563">
    <property type="entry name" value="Poly_export"/>
    <property type="match status" value="1"/>
</dbReference>
<dbReference type="InterPro" id="IPR019554">
    <property type="entry name" value="Soluble_ligand-bd"/>
</dbReference>
<dbReference type="PANTHER" id="PTHR33619:SF3">
    <property type="entry name" value="POLYSACCHARIDE EXPORT PROTEIN GFCE-RELATED"/>
    <property type="match status" value="1"/>
</dbReference>
<protein>
    <submittedName>
        <fullName evidence="6">Polysaccharide export protein, polysialic acid transport protein kpsD</fullName>
    </submittedName>
</protein>
<feature type="domain" description="Soluble ligand binding" evidence="5">
    <location>
        <begin position="511"/>
        <end position="555"/>
    </location>
</feature>
<evidence type="ECO:0000259" key="5">
    <source>
        <dbReference type="Pfam" id="PF10531"/>
    </source>
</evidence>
<feature type="domain" description="Polysaccharide export protein N-terminal" evidence="4">
    <location>
        <begin position="136"/>
        <end position="205"/>
    </location>
</feature>
<dbReference type="PANTHER" id="PTHR33619">
    <property type="entry name" value="POLYSACCHARIDE EXPORT PROTEIN GFCE-RELATED"/>
    <property type="match status" value="1"/>
</dbReference>
<geneLocation type="plasmid" evidence="6 7">
    <name>megaplasmid</name>
</geneLocation>
<dbReference type="KEGG" id="rme:Rmet_5729"/>
<reference evidence="7" key="1">
    <citation type="journal article" date="2010" name="PLoS ONE">
        <title>The complete genome sequence of Cupriavidus metallidurans strain CH34, a master survivalist in harsh and anthropogenic environments.</title>
        <authorList>
            <person name="Janssen P.J."/>
            <person name="Van Houdt R."/>
            <person name="Moors H."/>
            <person name="Monsieurs P."/>
            <person name="Morin N."/>
            <person name="Michaux A."/>
            <person name="Benotmane M.A."/>
            <person name="Leys N."/>
            <person name="Vallaeys T."/>
            <person name="Lapidus A."/>
            <person name="Monchy S."/>
            <person name="Medigue C."/>
            <person name="Taghavi S."/>
            <person name="McCorkle S."/>
            <person name="Dunn J."/>
            <person name="van der Lelie D."/>
            <person name="Mergeay M."/>
        </authorList>
    </citation>
    <scope>NUCLEOTIDE SEQUENCE [LARGE SCALE GENOMIC DNA]</scope>
    <source>
        <strain evidence="7">ATCC 43123 / DSM 2839 / NBRC 102507 / CH34</strain>
    </source>
</reference>
<name>Q1LB88_CUPMC</name>
<keyword evidence="6" id="KW-0614">Plasmid</keyword>
<dbReference type="Pfam" id="PF10531">
    <property type="entry name" value="SLBB"/>
    <property type="match status" value="1"/>
</dbReference>
<feature type="chain" id="PRO_5004193286" evidence="3">
    <location>
        <begin position="22"/>
        <end position="606"/>
    </location>
</feature>
<dbReference type="eggNOG" id="COG1596">
    <property type="taxonomic scope" value="Bacteria"/>
</dbReference>
<keyword evidence="7" id="KW-1185">Reference proteome</keyword>
<dbReference type="Gene3D" id="3.10.560.10">
    <property type="entry name" value="Outer membrane lipoprotein wza domain like"/>
    <property type="match status" value="3"/>
</dbReference>
<proteinExistence type="predicted"/>
<evidence type="ECO:0000256" key="2">
    <source>
        <dbReference type="SAM" id="MobiDB-lite"/>
    </source>
</evidence>
<feature type="signal peptide" evidence="3">
    <location>
        <begin position="1"/>
        <end position="21"/>
    </location>
</feature>
<dbReference type="GO" id="GO:0015159">
    <property type="term" value="F:polysaccharide transmembrane transporter activity"/>
    <property type="evidence" value="ECO:0007669"/>
    <property type="project" value="InterPro"/>
</dbReference>
<evidence type="ECO:0000313" key="7">
    <source>
        <dbReference type="Proteomes" id="UP000002429"/>
    </source>
</evidence>
<gene>
    <name evidence="6" type="primary">kpsD</name>
    <name evidence="6" type="ordered locus">Rmet_5729</name>
</gene>
<dbReference type="HOGENOM" id="CLU_036993_0_0_4"/>